<dbReference type="GO" id="GO:0050734">
    <property type="term" value="F:hydroxycinnamoyltransferase activity"/>
    <property type="evidence" value="ECO:0007669"/>
    <property type="project" value="UniProtKB-ARBA"/>
</dbReference>
<dbReference type="STRING" id="4533.J3KUT2"/>
<evidence type="ECO:0000256" key="1">
    <source>
        <dbReference type="ARBA" id="ARBA00022679"/>
    </source>
</evidence>
<dbReference type="Gene3D" id="3.30.559.10">
    <property type="entry name" value="Chloramphenicol acetyltransferase-like domain"/>
    <property type="match status" value="2"/>
</dbReference>
<dbReference type="AlphaFoldDB" id="J3KUT2"/>
<dbReference type="Pfam" id="PF02458">
    <property type="entry name" value="Transferase"/>
    <property type="match status" value="1"/>
</dbReference>
<accession>J3KUT2</accession>
<dbReference type="EnsemblPlants" id="OB0079G10010.1">
    <property type="protein sequence ID" value="OB0079G10010.1"/>
    <property type="gene ID" value="OB0079G10010"/>
</dbReference>
<protein>
    <submittedName>
        <fullName evidence="3">Uncharacterized protein</fullName>
    </submittedName>
</protein>
<evidence type="ECO:0000313" key="3">
    <source>
        <dbReference type="EnsemblPlants" id="OB0079G10010.1"/>
    </source>
</evidence>
<dbReference type="eggNOG" id="ENOG502QPXT">
    <property type="taxonomic scope" value="Eukaryota"/>
</dbReference>
<dbReference type="PANTHER" id="PTHR31625">
    <property type="match status" value="1"/>
</dbReference>
<keyword evidence="1" id="KW-0808">Transferase</keyword>
<reference evidence="3" key="1">
    <citation type="submission" date="2015-06" db="UniProtKB">
        <authorList>
            <consortium name="EnsemblPlants"/>
        </authorList>
    </citation>
    <scope>IDENTIFICATION</scope>
</reference>
<organism evidence="3">
    <name type="scientific">Oryza brachyantha</name>
    <name type="common">malo sina</name>
    <dbReference type="NCBI Taxonomy" id="4533"/>
    <lineage>
        <taxon>Eukaryota</taxon>
        <taxon>Viridiplantae</taxon>
        <taxon>Streptophyta</taxon>
        <taxon>Embryophyta</taxon>
        <taxon>Tracheophyta</taxon>
        <taxon>Spermatophyta</taxon>
        <taxon>Magnoliopsida</taxon>
        <taxon>Liliopsida</taxon>
        <taxon>Poales</taxon>
        <taxon>Poaceae</taxon>
        <taxon>BOP clade</taxon>
        <taxon>Oryzoideae</taxon>
        <taxon>Oryzeae</taxon>
        <taxon>Oryzinae</taxon>
        <taxon>Oryza</taxon>
    </lineage>
</organism>
<evidence type="ECO:0000313" key="4">
    <source>
        <dbReference type="Proteomes" id="UP000006038"/>
    </source>
</evidence>
<proteinExistence type="predicted"/>
<dbReference type="OMA" id="CFVEAKR"/>
<dbReference type="Proteomes" id="UP000006038">
    <property type="component" value="Unassembled WGS sequence"/>
</dbReference>
<keyword evidence="2" id="KW-0012">Acyltransferase</keyword>
<dbReference type="InterPro" id="IPR023213">
    <property type="entry name" value="CAT-like_dom_sf"/>
</dbReference>
<sequence length="372" mass="40718">MAPGPLTLAVTVLEQYHVSPTPAPAPGQLRSLPLTFFDLVFWDFPPVQRLFFYASADLSDVPDFLHSKLPLLNESLAAALHHFYPLAGRLPCRIQECASPEVVYSDGDSVRLTVAVSRDDFQDLAGDHPRDTARLRPLLPPLAKHGGCHRPSQDVLAVQVTVFPGAGVCVGTTLHHAVADGSSYVHFLKTWAAIHRLGDECREAVVVGYTPPLFDRGVLRDDTALRESFIHDHRHLVESGDRRLDEWDVSRRPDTVLATFRFTDELLRRLGRHVESDTSARCSPYALLGVYAAADFGAAWGGQPRKVEIVSVERTGALALAESGGRNGDGGIEVGLALPRLQMEAFRAFHAELVGLLHANDVATPLLREPKS</sequence>
<keyword evidence="4" id="KW-1185">Reference proteome</keyword>
<evidence type="ECO:0000256" key="2">
    <source>
        <dbReference type="ARBA" id="ARBA00023315"/>
    </source>
</evidence>
<dbReference type="InterPro" id="IPR051504">
    <property type="entry name" value="Plant_metabolite_acyltrans"/>
</dbReference>
<dbReference type="HOGENOM" id="CLU_014546_7_2_1"/>
<dbReference type="Gramene" id="OB0079G10010.1">
    <property type="protein sequence ID" value="OB0079G10010.1"/>
    <property type="gene ID" value="OB0079G10010"/>
</dbReference>
<name>J3KUT2_ORYBR</name>